<sequence length="151" mass="16288">MTIGVDLETTRRLVEAAEAFLRPQGEGLAAETRAPVPRETAEAFRALLERPEGARSNPSAETLRASEGASESVRVSGVEGKIEPGAPDRVEAPQPHEQAADLSSIRPEPLSPVELYRLQFSVNMHVFETKAMKGVRDAAASRLDEIVRSSG</sequence>
<accession>A0ABS2DSN4</accession>
<dbReference type="Proteomes" id="UP000715095">
    <property type="component" value="Unassembled WGS sequence"/>
</dbReference>
<feature type="region of interest" description="Disordered" evidence="1">
    <location>
        <begin position="49"/>
        <end position="106"/>
    </location>
</feature>
<dbReference type="EMBL" id="JACJJC010000010">
    <property type="protein sequence ID" value="MBM6704304.1"/>
    <property type="molecule type" value="Genomic_DNA"/>
</dbReference>
<protein>
    <submittedName>
        <fullName evidence="2">Uncharacterized protein</fullName>
    </submittedName>
</protein>
<evidence type="ECO:0000256" key="1">
    <source>
        <dbReference type="SAM" id="MobiDB-lite"/>
    </source>
</evidence>
<gene>
    <name evidence="2" type="ORF">H6A60_07390</name>
</gene>
<proteinExistence type="predicted"/>
<evidence type="ECO:0000313" key="2">
    <source>
        <dbReference type="EMBL" id="MBM6704304.1"/>
    </source>
</evidence>
<keyword evidence="3" id="KW-1185">Reference proteome</keyword>
<comment type="caution">
    <text evidence="2">The sequence shown here is derived from an EMBL/GenBank/DDBJ whole genome shotgun (WGS) entry which is preliminary data.</text>
</comment>
<evidence type="ECO:0000313" key="3">
    <source>
        <dbReference type="Proteomes" id="UP000715095"/>
    </source>
</evidence>
<reference evidence="2 3" key="1">
    <citation type="journal article" date="2021" name="Sci. Rep.">
        <title>The distribution of antibiotic resistance genes in chicken gut microbiota commensals.</title>
        <authorList>
            <person name="Juricova H."/>
            <person name="Matiasovicova J."/>
            <person name="Kubasova T."/>
            <person name="Cejkova D."/>
            <person name="Rychlik I."/>
        </authorList>
    </citation>
    <scope>NUCLEOTIDE SEQUENCE [LARGE SCALE GENOMIC DNA]</scope>
    <source>
        <strain evidence="2 3">An829</strain>
    </source>
</reference>
<feature type="compositionally biased region" description="Basic and acidic residues" evidence="1">
    <location>
        <begin position="80"/>
        <end position="91"/>
    </location>
</feature>
<dbReference type="RefSeq" id="WP_205102920.1">
    <property type="nucleotide sequence ID" value="NZ_JACJJC010000010.1"/>
</dbReference>
<name>A0ABS2DSN4_9BURK</name>
<organism evidence="2 3">
    <name type="scientific">Sutterella massiliensis</name>
    <dbReference type="NCBI Taxonomy" id="1816689"/>
    <lineage>
        <taxon>Bacteria</taxon>
        <taxon>Pseudomonadati</taxon>
        <taxon>Pseudomonadota</taxon>
        <taxon>Betaproteobacteria</taxon>
        <taxon>Burkholderiales</taxon>
        <taxon>Sutterellaceae</taxon>
        <taxon>Sutterella</taxon>
    </lineage>
</organism>